<comment type="catalytic activity">
    <reaction evidence="3">
        <text>2 GTP = 3',3'-c-di-GMP + 2 diphosphate</text>
        <dbReference type="Rhea" id="RHEA:24898"/>
        <dbReference type="ChEBI" id="CHEBI:33019"/>
        <dbReference type="ChEBI" id="CHEBI:37565"/>
        <dbReference type="ChEBI" id="CHEBI:58805"/>
        <dbReference type="EC" id="2.7.7.65"/>
    </reaction>
</comment>
<dbReference type="FunFam" id="3.30.70.270:FF:000001">
    <property type="entry name" value="Diguanylate cyclase domain protein"/>
    <property type="match status" value="1"/>
</dbReference>
<dbReference type="GO" id="GO:0005886">
    <property type="term" value="C:plasma membrane"/>
    <property type="evidence" value="ECO:0007669"/>
    <property type="project" value="TreeGrafter"/>
</dbReference>
<keyword evidence="7" id="KW-1185">Reference proteome</keyword>
<comment type="caution">
    <text evidence="6">The sequence shown here is derived from an EMBL/GenBank/DDBJ whole genome shotgun (WGS) entry which is preliminary data.</text>
</comment>
<sequence length="361" mass="40701">MEKKNNQLVFQDIENRSRNGAFIYGAAWFLISFGTGFIDTAPVVFYSILSGFVILGAGRLLITQLRAKTKLIPFKFWVASIYISAVVPALMTSILFSLSFVNPLFEPMFNYLLMTLFAIISGGLVNFSPRSDLSYTYLTALVTPPFITSAFFSTSHYLEGAMLVTYGLFMMALSRRLGQEYEQRVRQQIELERINNQDSLTGVSNRRAFDYRFAQEWKTQVQAKAPLSLLVIDIDFFKNINDTFGHAAGDEVIKQTANEIACVFKRQSDDVARIGGEEFAVIVPNTAHYLVVQLAEKIRRKVEKAPIEFDDEHLSVEVSIGVATCIPKEETTTELLFKHADSCLYKAKNTGRNRVIAEEIV</sequence>
<organism evidence="6 7">
    <name type="scientific">Brumicola blandensis</name>
    <dbReference type="NCBI Taxonomy" id="3075611"/>
    <lineage>
        <taxon>Bacteria</taxon>
        <taxon>Pseudomonadati</taxon>
        <taxon>Pseudomonadota</taxon>
        <taxon>Gammaproteobacteria</taxon>
        <taxon>Alteromonadales</taxon>
        <taxon>Alteromonadaceae</taxon>
        <taxon>Brumicola</taxon>
    </lineage>
</organism>
<dbReference type="SMART" id="SM00267">
    <property type="entry name" value="GGDEF"/>
    <property type="match status" value="1"/>
</dbReference>
<keyword evidence="4" id="KW-0812">Transmembrane</keyword>
<evidence type="ECO:0000313" key="7">
    <source>
        <dbReference type="Proteomes" id="UP001249020"/>
    </source>
</evidence>
<dbReference type="Pfam" id="PF00990">
    <property type="entry name" value="GGDEF"/>
    <property type="match status" value="1"/>
</dbReference>
<dbReference type="EC" id="2.7.7.65" evidence="2"/>
<dbReference type="PANTHER" id="PTHR45138">
    <property type="entry name" value="REGULATORY COMPONENTS OF SENSORY TRANSDUCTION SYSTEM"/>
    <property type="match status" value="1"/>
</dbReference>
<feature type="transmembrane region" description="Helical" evidence="4">
    <location>
        <begin position="108"/>
        <end position="127"/>
    </location>
</feature>
<evidence type="ECO:0000313" key="6">
    <source>
        <dbReference type="EMBL" id="MDT0580941.1"/>
    </source>
</evidence>
<keyword evidence="6" id="KW-0808">Transferase</keyword>
<dbReference type="Gene3D" id="3.30.70.270">
    <property type="match status" value="1"/>
</dbReference>
<protein>
    <recommendedName>
        <fullName evidence="2">diguanylate cyclase</fullName>
        <ecNumber evidence="2">2.7.7.65</ecNumber>
    </recommendedName>
</protein>
<dbReference type="Proteomes" id="UP001249020">
    <property type="component" value="Unassembled WGS sequence"/>
</dbReference>
<dbReference type="NCBIfam" id="TIGR00254">
    <property type="entry name" value="GGDEF"/>
    <property type="match status" value="1"/>
</dbReference>
<dbReference type="PROSITE" id="PS50887">
    <property type="entry name" value="GGDEF"/>
    <property type="match status" value="1"/>
</dbReference>
<dbReference type="InterPro" id="IPR000160">
    <property type="entry name" value="GGDEF_dom"/>
</dbReference>
<feature type="transmembrane region" description="Helical" evidence="4">
    <location>
        <begin position="134"/>
        <end position="154"/>
    </location>
</feature>
<keyword evidence="4" id="KW-1133">Transmembrane helix</keyword>
<reference evidence="6 7" key="1">
    <citation type="submission" date="2023-09" db="EMBL/GenBank/DDBJ databases">
        <authorList>
            <person name="Rey-Velasco X."/>
        </authorList>
    </citation>
    <scope>NUCLEOTIDE SEQUENCE [LARGE SCALE GENOMIC DNA]</scope>
    <source>
        <strain evidence="6 7">W409</strain>
    </source>
</reference>
<evidence type="ECO:0000256" key="2">
    <source>
        <dbReference type="ARBA" id="ARBA00012528"/>
    </source>
</evidence>
<dbReference type="PANTHER" id="PTHR45138:SF9">
    <property type="entry name" value="DIGUANYLATE CYCLASE DGCM-RELATED"/>
    <property type="match status" value="1"/>
</dbReference>
<evidence type="ECO:0000256" key="3">
    <source>
        <dbReference type="ARBA" id="ARBA00034247"/>
    </source>
</evidence>
<dbReference type="CDD" id="cd01949">
    <property type="entry name" value="GGDEF"/>
    <property type="match status" value="1"/>
</dbReference>
<dbReference type="AlphaFoldDB" id="A0AAW8QY62"/>
<comment type="cofactor">
    <cofactor evidence="1">
        <name>Mg(2+)</name>
        <dbReference type="ChEBI" id="CHEBI:18420"/>
    </cofactor>
</comment>
<keyword evidence="4" id="KW-0472">Membrane</keyword>
<gene>
    <name evidence="6" type="ORF">RM544_00145</name>
</gene>
<dbReference type="InterPro" id="IPR043128">
    <property type="entry name" value="Rev_trsase/Diguanyl_cyclase"/>
</dbReference>
<dbReference type="GO" id="GO:1902201">
    <property type="term" value="P:negative regulation of bacterial-type flagellum-dependent cell motility"/>
    <property type="evidence" value="ECO:0007669"/>
    <property type="project" value="TreeGrafter"/>
</dbReference>
<dbReference type="InterPro" id="IPR050469">
    <property type="entry name" value="Diguanylate_Cyclase"/>
</dbReference>
<accession>A0AAW8QY62</accession>
<dbReference type="RefSeq" id="WP_311359758.1">
    <property type="nucleotide sequence ID" value="NZ_JAVRIE010000001.1"/>
</dbReference>
<evidence type="ECO:0000259" key="5">
    <source>
        <dbReference type="PROSITE" id="PS50887"/>
    </source>
</evidence>
<evidence type="ECO:0000256" key="4">
    <source>
        <dbReference type="SAM" id="Phobius"/>
    </source>
</evidence>
<dbReference type="SUPFAM" id="SSF55073">
    <property type="entry name" value="Nucleotide cyclase"/>
    <property type="match status" value="1"/>
</dbReference>
<proteinExistence type="predicted"/>
<keyword evidence="6" id="KW-0548">Nucleotidyltransferase</keyword>
<dbReference type="GO" id="GO:0043709">
    <property type="term" value="P:cell adhesion involved in single-species biofilm formation"/>
    <property type="evidence" value="ECO:0007669"/>
    <property type="project" value="TreeGrafter"/>
</dbReference>
<feature type="domain" description="GGDEF" evidence="5">
    <location>
        <begin position="225"/>
        <end position="360"/>
    </location>
</feature>
<dbReference type="GO" id="GO:0052621">
    <property type="term" value="F:diguanylate cyclase activity"/>
    <property type="evidence" value="ECO:0007669"/>
    <property type="project" value="UniProtKB-EC"/>
</dbReference>
<dbReference type="EMBL" id="JAVRIE010000001">
    <property type="protein sequence ID" value="MDT0580941.1"/>
    <property type="molecule type" value="Genomic_DNA"/>
</dbReference>
<evidence type="ECO:0000256" key="1">
    <source>
        <dbReference type="ARBA" id="ARBA00001946"/>
    </source>
</evidence>
<dbReference type="InterPro" id="IPR029787">
    <property type="entry name" value="Nucleotide_cyclase"/>
</dbReference>
<feature type="transmembrane region" description="Helical" evidence="4">
    <location>
        <begin position="74"/>
        <end position="96"/>
    </location>
</feature>
<name>A0AAW8QY62_9ALTE</name>
<feature type="transmembrane region" description="Helical" evidence="4">
    <location>
        <begin position="21"/>
        <end position="38"/>
    </location>
</feature>
<feature type="transmembrane region" description="Helical" evidence="4">
    <location>
        <begin position="44"/>
        <end position="62"/>
    </location>
</feature>